<proteinExistence type="predicted"/>
<dbReference type="Proteomes" id="UP000050761">
    <property type="component" value="Unassembled WGS sequence"/>
</dbReference>
<dbReference type="WBParaSite" id="HPBE_0000486701-mRNA-1">
    <property type="protein sequence ID" value="HPBE_0000486701-mRNA-1"/>
    <property type="gene ID" value="HPBE_0000486701"/>
</dbReference>
<accession>A0A3P8AP37</accession>
<protein>
    <submittedName>
        <fullName evidence="3">Transposase</fullName>
    </submittedName>
</protein>
<dbReference type="AlphaFoldDB" id="A0A183FEN9"/>
<sequence length="93" mass="10302">MYSQSGRALRIRRQAPLRSTRSNLVLDAFPYSPPSGVVWVWEKRPEISLTSESDSLKARAHFAVAANPAWAAKGVHAGFAKDARSKQQRALQP</sequence>
<accession>A0A183FEN9</accession>
<reference evidence="1 2" key="1">
    <citation type="submission" date="2018-11" db="EMBL/GenBank/DDBJ databases">
        <authorList>
            <consortium name="Pathogen Informatics"/>
        </authorList>
    </citation>
    <scope>NUCLEOTIDE SEQUENCE [LARGE SCALE GENOMIC DNA]</scope>
</reference>
<gene>
    <name evidence="1" type="ORF">HPBE_LOCUS4868</name>
</gene>
<evidence type="ECO:0000313" key="3">
    <source>
        <dbReference type="WBParaSite" id="HPBE_0000486701-mRNA-1"/>
    </source>
</evidence>
<evidence type="ECO:0000313" key="2">
    <source>
        <dbReference type="Proteomes" id="UP000050761"/>
    </source>
</evidence>
<organism evidence="2 3">
    <name type="scientific">Heligmosomoides polygyrus</name>
    <name type="common">Parasitic roundworm</name>
    <dbReference type="NCBI Taxonomy" id="6339"/>
    <lineage>
        <taxon>Eukaryota</taxon>
        <taxon>Metazoa</taxon>
        <taxon>Ecdysozoa</taxon>
        <taxon>Nematoda</taxon>
        <taxon>Chromadorea</taxon>
        <taxon>Rhabditida</taxon>
        <taxon>Rhabditina</taxon>
        <taxon>Rhabditomorpha</taxon>
        <taxon>Strongyloidea</taxon>
        <taxon>Heligmosomidae</taxon>
        <taxon>Heligmosomoides</taxon>
    </lineage>
</organism>
<evidence type="ECO:0000313" key="1">
    <source>
        <dbReference type="EMBL" id="VDO62595.1"/>
    </source>
</evidence>
<dbReference type="EMBL" id="UZAH01025373">
    <property type="protein sequence ID" value="VDO62595.1"/>
    <property type="molecule type" value="Genomic_DNA"/>
</dbReference>
<keyword evidence="2" id="KW-1185">Reference proteome</keyword>
<reference evidence="3" key="2">
    <citation type="submission" date="2019-09" db="UniProtKB">
        <authorList>
            <consortium name="WormBaseParasite"/>
        </authorList>
    </citation>
    <scope>IDENTIFICATION</scope>
</reference>
<name>A0A183FEN9_HELPZ</name>